<evidence type="ECO:0000313" key="3">
    <source>
        <dbReference type="RefSeq" id="XP_017773894.1"/>
    </source>
</evidence>
<feature type="compositionally biased region" description="Polar residues" evidence="1">
    <location>
        <begin position="256"/>
        <end position="286"/>
    </location>
</feature>
<dbReference type="Proteomes" id="UP000695000">
    <property type="component" value="Unplaced"/>
</dbReference>
<gene>
    <name evidence="3" type="primary">LOC108560733</name>
</gene>
<feature type="compositionally biased region" description="Polar residues" evidence="1">
    <location>
        <begin position="354"/>
        <end position="370"/>
    </location>
</feature>
<dbReference type="GeneID" id="108560733"/>
<sequence length="619" mass="70274">MAYISDRRCRTCCFAYNFDRENSFVSFDSSEETSSDCWSEEVESDMYQNGYRNNSSIYAPMEQKTYKYNGNSFQKFYDERTDYLSNKFNNLSLANDMSKNYSACPVHSKTNRKPMNKYTLEESYWAMWKPKNKTESNTSYQQPSMAKVESISKPNGSMLNTVNIGNVPMLSNVNMGNVSMISNVNMANMLSNVNMGKYVQCKNCFKYIERDNNKNYSTKCLCCAHKEFYETDTDSAAYRRNGTIQEDDEEETETQGYSGETTGFMTSEDYLTTTETQDYSARNQSDQSNKNKRKSSAASSRHASRQQSKTETLLEPKAIETQSGIISPVVVNQSEVEEGAYTWEQPELDKDQNDYQQGDSRNLVTSNKPYYDNYQNQSHEGNYSYNTDNYHNNQSSESGEYASTTNANYNYNVYNDNPNPSDTNASNTMNTNITNTATAVPTYNSSSYYDTLNTLNTNNNNENMTTNAPTNYSTSKNHNTTATNNLQSNANQNSSVPPNTPNYAYNPNVFKFSAPSALDAEVLKESEIKTINYEQKVDPAKEMITLKHTNSYIMKQKAEQAKFAQSNTVNAASKLSSGNRIAIRPHSYPLKPILKKDKKLVPVVRTTTASKNFGIKYKK</sequence>
<evidence type="ECO:0000256" key="1">
    <source>
        <dbReference type="SAM" id="MobiDB-lite"/>
    </source>
</evidence>
<name>A0ABM1MH44_NICVS</name>
<reference evidence="3" key="1">
    <citation type="submission" date="2025-08" db="UniProtKB">
        <authorList>
            <consortium name="RefSeq"/>
        </authorList>
    </citation>
    <scope>IDENTIFICATION</scope>
    <source>
        <tissue evidence="3">Whole Larva</tissue>
    </source>
</reference>
<evidence type="ECO:0000313" key="2">
    <source>
        <dbReference type="Proteomes" id="UP000695000"/>
    </source>
</evidence>
<accession>A0ABM1MH44</accession>
<organism evidence="2 3">
    <name type="scientific">Nicrophorus vespilloides</name>
    <name type="common">Boreal carrion beetle</name>
    <dbReference type="NCBI Taxonomy" id="110193"/>
    <lineage>
        <taxon>Eukaryota</taxon>
        <taxon>Metazoa</taxon>
        <taxon>Ecdysozoa</taxon>
        <taxon>Arthropoda</taxon>
        <taxon>Hexapoda</taxon>
        <taxon>Insecta</taxon>
        <taxon>Pterygota</taxon>
        <taxon>Neoptera</taxon>
        <taxon>Endopterygota</taxon>
        <taxon>Coleoptera</taxon>
        <taxon>Polyphaga</taxon>
        <taxon>Staphyliniformia</taxon>
        <taxon>Silphidae</taxon>
        <taxon>Nicrophorinae</taxon>
        <taxon>Nicrophorus</taxon>
    </lineage>
</organism>
<feature type="region of interest" description="Disordered" evidence="1">
    <location>
        <begin position="242"/>
        <end position="316"/>
    </location>
</feature>
<feature type="compositionally biased region" description="Low complexity" evidence="1">
    <location>
        <begin position="296"/>
        <end position="307"/>
    </location>
</feature>
<keyword evidence="2" id="KW-1185">Reference proteome</keyword>
<feature type="region of interest" description="Disordered" evidence="1">
    <location>
        <begin position="343"/>
        <end position="370"/>
    </location>
</feature>
<protein>
    <submittedName>
        <fullName evidence="3">Uncharacterized protein DDB_G0287625-like</fullName>
    </submittedName>
</protein>
<dbReference type="RefSeq" id="XP_017773894.1">
    <property type="nucleotide sequence ID" value="XM_017918405.1"/>
</dbReference>
<proteinExistence type="predicted"/>